<proteinExistence type="inferred from homology"/>
<dbReference type="InterPro" id="IPR036390">
    <property type="entry name" value="WH_DNA-bd_sf"/>
</dbReference>
<evidence type="ECO:0000313" key="7">
    <source>
        <dbReference type="Proteomes" id="UP000627205"/>
    </source>
</evidence>
<dbReference type="EMBL" id="BMDP01000001">
    <property type="protein sequence ID" value="GGI53276.1"/>
    <property type="molecule type" value="Genomic_DNA"/>
</dbReference>
<dbReference type="InterPro" id="IPR036388">
    <property type="entry name" value="WH-like_DNA-bd_sf"/>
</dbReference>
<dbReference type="InterPro" id="IPR000847">
    <property type="entry name" value="LysR_HTH_N"/>
</dbReference>
<dbReference type="GO" id="GO:0006351">
    <property type="term" value="P:DNA-templated transcription"/>
    <property type="evidence" value="ECO:0007669"/>
    <property type="project" value="TreeGrafter"/>
</dbReference>
<dbReference type="SUPFAM" id="SSF46785">
    <property type="entry name" value="Winged helix' DNA-binding domain"/>
    <property type="match status" value="1"/>
</dbReference>
<evidence type="ECO:0000256" key="3">
    <source>
        <dbReference type="ARBA" id="ARBA00023125"/>
    </source>
</evidence>
<dbReference type="FunFam" id="1.10.10.10:FF:000001">
    <property type="entry name" value="LysR family transcriptional regulator"/>
    <property type="match status" value="1"/>
</dbReference>
<dbReference type="CDD" id="cd08422">
    <property type="entry name" value="PBP2_CrgA_like"/>
    <property type="match status" value="1"/>
</dbReference>
<dbReference type="Gene3D" id="1.10.10.10">
    <property type="entry name" value="Winged helix-like DNA-binding domain superfamily/Winged helix DNA-binding domain"/>
    <property type="match status" value="1"/>
</dbReference>
<dbReference type="InterPro" id="IPR058163">
    <property type="entry name" value="LysR-type_TF_proteobact-type"/>
</dbReference>
<dbReference type="InterPro" id="IPR005119">
    <property type="entry name" value="LysR_subst-bd"/>
</dbReference>
<sequence>MRVFAAVVETESFTAAGTRLDLSKAVVSKYVGHLEDHLGTRLLNRTTRKLSLTESGSAYYERCVQILADVEEAEQVAGQLTAMPRGTLRVTMPVSFGRIRIAPLLNDYMQRYPDVKLDVTLSDRRVDLVEDGYDLAIRVGYVPESELIARKLTTERVVLCAAPSYLGRRGTPATPEALREHACLIYSYASTGEEWVLEGGDGKRHAVRIAGPMRVNNGEMLLAAALDGAGIIREPHFIVGDDLHAGRLVALLPDFRPPEIGVYALYPSRKHLSAKVRTFVDYLVVRMAEKTTGA</sequence>
<evidence type="ECO:0000256" key="2">
    <source>
        <dbReference type="ARBA" id="ARBA00023015"/>
    </source>
</evidence>
<dbReference type="GO" id="GO:0003700">
    <property type="term" value="F:DNA-binding transcription factor activity"/>
    <property type="evidence" value="ECO:0007669"/>
    <property type="project" value="InterPro"/>
</dbReference>
<reference evidence="6" key="1">
    <citation type="journal article" date="2014" name="Int. J. Syst. Evol. Microbiol.">
        <title>Complete genome sequence of Corynebacterium casei LMG S-19264T (=DSM 44701T), isolated from a smear-ripened cheese.</title>
        <authorList>
            <consortium name="US DOE Joint Genome Institute (JGI-PGF)"/>
            <person name="Walter F."/>
            <person name="Albersmeier A."/>
            <person name="Kalinowski J."/>
            <person name="Ruckert C."/>
        </authorList>
    </citation>
    <scope>NUCLEOTIDE SEQUENCE</scope>
    <source>
        <strain evidence="6">CCM 7664</strain>
    </source>
</reference>
<evidence type="ECO:0000256" key="1">
    <source>
        <dbReference type="ARBA" id="ARBA00009437"/>
    </source>
</evidence>
<reference evidence="6" key="2">
    <citation type="submission" date="2020-09" db="EMBL/GenBank/DDBJ databases">
        <authorList>
            <person name="Sun Q."/>
            <person name="Sedlacek I."/>
        </authorList>
    </citation>
    <scope>NUCLEOTIDE SEQUENCE</scope>
    <source>
        <strain evidence="6">CCM 7664</strain>
    </source>
</reference>
<comment type="caution">
    <text evidence="6">The sequence shown here is derived from an EMBL/GenBank/DDBJ whole genome shotgun (WGS) entry which is preliminary data.</text>
</comment>
<name>A0A8J3AW47_9BURK</name>
<dbReference type="Gene3D" id="3.40.190.290">
    <property type="match status" value="1"/>
</dbReference>
<keyword evidence="3" id="KW-0238">DNA-binding</keyword>
<feature type="domain" description="HTH lysR-type" evidence="5">
    <location>
        <begin position="1"/>
        <end position="53"/>
    </location>
</feature>
<keyword evidence="2" id="KW-0805">Transcription regulation</keyword>
<dbReference type="PANTHER" id="PTHR30537">
    <property type="entry name" value="HTH-TYPE TRANSCRIPTIONAL REGULATOR"/>
    <property type="match status" value="1"/>
</dbReference>
<evidence type="ECO:0000256" key="4">
    <source>
        <dbReference type="ARBA" id="ARBA00023163"/>
    </source>
</evidence>
<dbReference type="AlphaFoldDB" id="A0A8J3AW47"/>
<gene>
    <name evidence="6" type="ORF">GCM10011430_04500</name>
</gene>
<dbReference type="Proteomes" id="UP000627205">
    <property type="component" value="Unassembled WGS sequence"/>
</dbReference>
<dbReference type="PANTHER" id="PTHR30537:SF5">
    <property type="entry name" value="HTH-TYPE TRANSCRIPTIONAL ACTIVATOR TTDR-RELATED"/>
    <property type="match status" value="1"/>
</dbReference>
<dbReference type="PROSITE" id="PS50931">
    <property type="entry name" value="HTH_LYSR"/>
    <property type="match status" value="1"/>
</dbReference>
<dbReference type="GO" id="GO:0043565">
    <property type="term" value="F:sequence-specific DNA binding"/>
    <property type="evidence" value="ECO:0007669"/>
    <property type="project" value="TreeGrafter"/>
</dbReference>
<dbReference type="FunFam" id="3.40.190.290:FF:000001">
    <property type="entry name" value="Transcriptional regulator, LysR family"/>
    <property type="match status" value="1"/>
</dbReference>
<comment type="similarity">
    <text evidence="1">Belongs to the LysR transcriptional regulatory family.</text>
</comment>
<accession>A0A8J3AW47</accession>
<dbReference type="RefSeq" id="WP_229723919.1">
    <property type="nucleotide sequence ID" value="NZ_BMDP01000001.1"/>
</dbReference>
<evidence type="ECO:0000259" key="5">
    <source>
        <dbReference type="PROSITE" id="PS50931"/>
    </source>
</evidence>
<organism evidence="6 7">
    <name type="scientific">Oxalicibacterium solurbis</name>
    <dbReference type="NCBI Taxonomy" id="69280"/>
    <lineage>
        <taxon>Bacteria</taxon>
        <taxon>Pseudomonadati</taxon>
        <taxon>Pseudomonadota</taxon>
        <taxon>Betaproteobacteria</taxon>
        <taxon>Burkholderiales</taxon>
        <taxon>Oxalobacteraceae</taxon>
        <taxon>Oxalicibacterium</taxon>
    </lineage>
</organism>
<protein>
    <submittedName>
        <fullName evidence="6">Transcriptional regulator</fullName>
    </submittedName>
</protein>
<evidence type="ECO:0000313" key="6">
    <source>
        <dbReference type="EMBL" id="GGI53276.1"/>
    </source>
</evidence>
<dbReference type="Pfam" id="PF03466">
    <property type="entry name" value="LysR_substrate"/>
    <property type="match status" value="1"/>
</dbReference>
<keyword evidence="7" id="KW-1185">Reference proteome</keyword>
<dbReference type="SUPFAM" id="SSF53850">
    <property type="entry name" value="Periplasmic binding protein-like II"/>
    <property type="match status" value="1"/>
</dbReference>
<dbReference type="Pfam" id="PF00126">
    <property type="entry name" value="HTH_1"/>
    <property type="match status" value="1"/>
</dbReference>
<keyword evidence="4" id="KW-0804">Transcription</keyword>